<dbReference type="Proteomes" id="UP000800036">
    <property type="component" value="Unassembled WGS sequence"/>
</dbReference>
<organism evidence="3 4">
    <name type="scientific">Bimuria novae-zelandiae CBS 107.79</name>
    <dbReference type="NCBI Taxonomy" id="1447943"/>
    <lineage>
        <taxon>Eukaryota</taxon>
        <taxon>Fungi</taxon>
        <taxon>Dikarya</taxon>
        <taxon>Ascomycota</taxon>
        <taxon>Pezizomycotina</taxon>
        <taxon>Dothideomycetes</taxon>
        <taxon>Pleosporomycetidae</taxon>
        <taxon>Pleosporales</taxon>
        <taxon>Massarineae</taxon>
        <taxon>Didymosphaeriaceae</taxon>
        <taxon>Bimuria</taxon>
    </lineage>
</organism>
<keyword evidence="1" id="KW-1133">Transmembrane helix</keyword>
<dbReference type="InterPro" id="IPR036047">
    <property type="entry name" value="F-box-like_dom_sf"/>
</dbReference>
<sequence length="410" mass="46970">MVHLILDQFPAELLQRIAVKLSSREALTFILTCRSIHSACDDWTVWRDLLAMSHILGGSYDVILQSDMKQNWKKYVLADALAGQKTPLKREDIEHWLPHMIVMLHPLALSSDTAVIHQLCDFICNISIVFDHGTNPPSQGAPSFCLTSQLLTNYTSSTASKRPRRLRFVQWLRLTYHNGDSIRPQDNLVHHLAMLHTLANRAVGFFYVELIWALENNCNNTRPAGVMYPPTISTLPTPSHQPPAPFSSAGLEAFSTCHLSKMTDPTFFMDDEWKGFDCANGDTFCFYGIGADNDEVIVNRLDVGPNHNYPFRVDRFIQFQLVREWENGERYLLQSNVFQTQASFHMLQIEINRTNGHLKIEYRFPLLSFYAVMDAVITPFVIVLPVGANGLWYWYWKVKWSGRNPDVYGI</sequence>
<accession>A0A6A5V2R0</accession>
<dbReference type="SUPFAM" id="SSF81383">
    <property type="entry name" value="F-box domain"/>
    <property type="match status" value="1"/>
</dbReference>
<keyword evidence="1" id="KW-0812">Transmembrane</keyword>
<feature type="transmembrane region" description="Helical" evidence="1">
    <location>
        <begin position="369"/>
        <end position="395"/>
    </location>
</feature>
<feature type="domain" description="F-box" evidence="2">
    <location>
        <begin position="3"/>
        <end position="49"/>
    </location>
</feature>
<gene>
    <name evidence="3" type="ORF">BU23DRAFT_600530</name>
</gene>
<dbReference type="AlphaFoldDB" id="A0A6A5V2R0"/>
<protein>
    <recommendedName>
        <fullName evidence="2">F-box domain-containing protein</fullName>
    </recommendedName>
</protein>
<evidence type="ECO:0000313" key="3">
    <source>
        <dbReference type="EMBL" id="KAF1970970.1"/>
    </source>
</evidence>
<proteinExistence type="predicted"/>
<keyword evidence="1" id="KW-0472">Membrane</keyword>
<name>A0A6A5V2R0_9PLEO</name>
<evidence type="ECO:0000256" key="1">
    <source>
        <dbReference type="SAM" id="Phobius"/>
    </source>
</evidence>
<dbReference type="PROSITE" id="PS50181">
    <property type="entry name" value="FBOX"/>
    <property type="match status" value="1"/>
</dbReference>
<reference evidence="3" key="1">
    <citation type="journal article" date="2020" name="Stud. Mycol.">
        <title>101 Dothideomycetes genomes: a test case for predicting lifestyles and emergence of pathogens.</title>
        <authorList>
            <person name="Haridas S."/>
            <person name="Albert R."/>
            <person name="Binder M."/>
            <person name="Bloem J."/>
            <person name="Labutti K."/>
            <person name="Salamov A."/>
            <person name="Andreopoulos B."/>
            <person name="Baker S."/>
            <person name="Barry K."/>
            <person name="Bills G."/>
            <person name="Bluhm B."/>
            <person name="Cannon C."/>
            <person name="Castanera R."/>
            <person name="Culley D."/>
            <person name="Daum C."/>
            <person name="Ezra D."/>
            <person name="Gonzalez J."/>
            <person name="Henrissat B."/>
            <person name="Kuo A."/>
            <person name="Liang C."/>
            <person name="Lipzen A."/>
            <person name="Lutzoni F."/>
            <person name="Magnuson J."/>
            <person name="Mondo S."/>
            <person name="Nolan M."/>
            <person name="Ohm R."/>
            <person name="Pangilinan J."/>
            <person name="Park H.-J."/>
            <person name="Ramirez L."/>
            <person name="Alfaro M."/>
            <person name="Sun H."/>
            <person name="Tritt A."/>
            <person name="Yoshinaga Y."/>
            <person name="Zwiers L.-H."/>
            <person name="Turgeon B."/>
            <person name="Goodwin S."/>
            <person name="Spatafora J."/>
            <person name="Crous P."/>
            <person name="Grigoriev I."/>
        </authorList>
    </citation>
    <scope>NUCLEOTIDE SEQUENCE</scope>
    <source>
        <strain evidence="3">CBS 107.79</strain>
    </source>
</reference>
<evidence type="ECO:0000313" key="4">
    <source>
        <dbReference type="Proteomes" id="UP000800036"/>
    </source>
</evidence>
<dbReference type="Gene3D" id="1.20.1280.50">
    <property type="match status" value="1"/>
</dbReference>
<evidence type="ECO:0000259" key="2">
    <source>
        <dbReference type="PROSITE" id="PS50181"/>
    </source>
</evidence>
<dbReference type="EMBL" id="ML976696">
    <property type="protein sequence ID" value="KAF1970970.1"/>
    <property type="molecule type" value="Genomic_DNA"/>
</dbReference>
<keyword evidence="4" id="KW-1185">Reference proteome</keyword>
<dbReference type="InterPro" id="IPR001810">
    <property type="entry name" value="F-box_dom"/>
</dbReference>
<dbReference type="OrthoDB" id="3789892at2759"/>